<evidence type="ECO:0000256" key="2">
    <source>
        <dbReference type="SAM" id="SignalP"/>
    </source>
</evidence>
<feature type="coiled-coil region" evidence="1">
    <location>
        <begin position="58"/>
        <end position="105"/>
    </location>
</feature>
<keyword evidence="2" id="KW-0732">Signal</keyword>
<reference evidence="3 4" key="1">
    <citation type="submission" date="2019-08" db="EMBL/GenBank/DDBJ databases">
        <authorList>
            <person name="Wang G."/>
            <person name="Xu Z."/>
        </authorList>
    </citation>
    <scope>NUCLEOTIDE SEQUENCE [LARGE SCALE GENOMIC DNA]</scope>
    <source>
        <strain evidence="3 4">ZX</strain>
    </source>
</reference>
<dbReference type="Proteomes" id="UP000322077">
    <property type="component" value="Unassembled WGS sequence"/>
</dbReference>
<name>A0A5D9CED8_9SPHN</name>
<keyword evidence="4" id="KW-1185">Reference proteome</keyword>
<comment type="caution">
    <text evidence="3">The sequence shown here is derived from an EMBL/GenBank/DDBJ whole genome shotgun (WGS) entry which is preliminary data.</text>
</comment>
<feature type="signal peptide" evidence="2">
    <location>
        <begin position="1"/>
        <end position="25"/>
    </location>
</feature>
<dbReference type="AlphaFoldDB" id="A0A5D9CED8"/>
<organism evidence="3 4">
    <name type="scientific">Sphingomonas montanisoli</name>
    <dbReference type="NCBI Taxonomy" id="2606412"/>
    <lineage>
        <taxon>Bacteria</taxon>
        <taxon>Pseudomonadati</taxon>
        <taxon>Pseudomonadota</taxon>
        <taxon>Alphaproteobacteria</taxon>
        <taxon>Sphingomonadales</taxon>
        <taxon>Sphingomonadaceae</taxon>
        <taxon>Sphingomonas</taxon>
    </lineage>
</organism>
<accession>A0A5D9CED8</accession>
<evidence type="ECO:0000313" key="4">
    <source>
        <dbReference type="Proteomes" id="UP000322077"/>
    </source>
</evidence>
<dbReference type="EMBL" id="VTOU01000001">
    <property type="protein sequence ID" value="TZG29350.1"/>
    <property type="molecule type" value="Genomic_DNA"/>
</dbReference>
<keyword evidence="1" id="KW-0175">Coiled coil</keyword>
<protein>
    <submittedName>
        <fullName evidence="3">Uncharacterized protein</fullName>
    </submittedName>
</protein>
<gene>
    <name evidence="3" type="ORF">FYJ91_04300</name>
</gene>
<dbReference type="RefSeq" id="WP_149521008.1">
    <property type="nucleotide sequence ID" value="NZ_VTOU01000001.1"/>
</dbReference>
<proteinExistence type="predicted"/>
<feature type="chain" id="PRO_5022954320" evidence="2">
    <location>
        <begin position="26"/>
        <end position="192"/>
    </location>
</feature>
<evidence type="ECO:0000256" key="1">
    <source>
        <dbReference type="SAM" id="Coils"/>
    </source>
</evidence>
<sequence length="192" mass="20226">MKIRTLGVAILALDLAVGAAAIAAAAPTPPLPPIRSVPIAPSAPSPLEPPAPPTPPVVERAEIGREAAQARAEAMQARAEARRARAEAMRAAAEARREAMEATRDIPQIVAASLDRTRADMARDCAQRGVVMPKTADFGTLATCSENQADIVRASLTRARRALSSAYGLSDAERANALQGIDRALSEIDHRR</sequence>
<evidence type="ECO:0000313" key="3">
    <source>
        <dbReference type="EMBL" id="TZG29350.1"/>
    </source>
</evidence>